<evidence type="ECO:0000256" key="6">
    <source>
        <dbReference type="ARBA" id="ARBA00022840"/>
    </source>
</evidence>
<keyword evidence="3" id="KW-0808">Transferase</keyword>
<keyword evidence="7" id="KW-0443">Lipid metabolism</keyword>
<dbReference type="Gene3D" id="3.40.50.10330">
    <property type="entry name" value="Probable inorganic polyphosphate/atp-NAD kinase, domain 1"/>
    <property type="match status" value="1"/>
</dbReference>
<keyword evidence="7" id="KW-0444">Lipid biosynthesis</keyword>
<name>A0ABT8GKE5_9MICO</name>
<evidence type="ECO:0000256" key="3">
    <source>
        <dbReference type="ARBA" id="ARBA00022679"/>
    </source>
</evidence>
<dbReference type="RefSeq" id="WP_301143449.1">
    <property type="nucleotide sequence ID" value="NZ_JAUHQA010000001.1"/>
</dbReference>
<dbReference type="Pfam" id="PF19279">
    <property type="entry name" value="YegS_C"/>
    <property type="match status" value="1"/>
</dbReference>
<keyword evidence="8" id="KW-1208">Phospholipid metabolism</keyword>
<dbReference type="PANTHER" id="PTHR12358">
    <property type="entry name" value="SPHINGOSINE KINASE"/>
    <property type="match status" value="1"/>
</dbReference>
<evidence type="ECO:0000256" key="5">
    <source>
        <dbReference type="ARBA" id="ARBA00022777"/>
    </source>
</evidence>
<dbReference type="EMBL" id="JAUHQA010000001">
    <property type="protein sequence ID" value="MDN4481714.1"/>
    <property type="molecule type" value="Genomic_DNA"/>
</dbReference>
<keyword evidence="6" id="KW-0067">ATP-binding</keyword>
<proteinExistence type="inferred from homology"/>
<dbReference type="SMART" id="SM00046">
    <property type="entry name" value="DAGKc"/>
    <property type="match status" value="1"/>
</dbReference>
<feature type="domain" description="DAGKc" evidence="9">
    <location>
        <begin position="1"/>
        <end position="132"/>
    </location>
</feature>
<dbReference type="Gene3D" id="2.60.200.40">
    <property type="match status" value="1"/>
</dbReference>
<comment type="caution">
    <text evidence="10">The sequence shown here is derived from an EMBL/GenBank/DDBJ whole genome shotgun (WGS) entry which is preliminary data.</text>
</comment>
<keyword evidence="11" id="KW-1185">Reference proteome</keyword>
<dbReference type="Pfam" id="PF00781">
    <property type="entry name" value="DAGK_cat"/>
    <property type="match status" value="1"/>
</dbReference>
<dbReference type="PROSITE" id="PS50146">
    <property type="entry name" value="DAGK"/>
    <property type="match status" value="1"/>
</dbReference>
<evidence type="ECO:0000256" key="8">
    <source>
        <dbReference type="ARBA" id="ARBA00023264"/>
    </source>
</evidence>
<comment type="cofactor">
    <cofactor evidence="1">
        <name>Mg(2+)</name>
        <dbReference type="ChEBI" id="CHEBI:18420"/>
    </cofactor>
</comment>
<evidence type="ECO:0000256" key="2">
    <source>
        <dbReference type="ARBA" id="ARBA00005983"/>
    </source>
</evidence>
<keyword evidence="5 10" id="KW-0418">Kinase</keyword>
<evidence type="ECO:0000256" key="4">
    <source>
        <dbReference type="ARBA" id="ARBA00022741"/>
    </source>
</evidence>
<evidence type="ECO:0000313" key="10">
    <source>
        <dbReference type="EMBL" id="MDN4481714.1"/>
    </source>
</evidence>
<dbReference type="SUPFAM" id="SSF111331">
    <property type="entry name" value="NAD kinase/diacylglycerol kinase-like"/>
    <property type="match status" value="1"/>
</dbReference>
<evidence type="ECO:0000256" key="7">
    <source>
        <dbReference type="ARBA" id="ARBA00023209"/>
    </source>
</evidence>
<dbReference type="Proteomes" id="UP001172708">
    <property type="component" value="Unassembled WGS sequence"/>
</dbReference>
<keyword evidence="4" id="KW-0547">Nucleotide-binding</keyword>
<dbReference type="PANTHER" id="PTHR12358:SF54">
    <property type="entry name" value="SPHINGOSINE KINASE RELATED PROTEIN"/>
    <property type="match status" value="1"/>
</dbReference>
<dbReference type="InterPro" id="IPR001206">
    <property type="entry name" value="Diacylglycerol_kinase_cat_dom"/>
</dbReference>
<sequence length="313" mass="32724">MSTIGVITNPTAGSGRGASSSAETLALLAARGHRVRDLSMGSWAASLDHARERHRDLDALVVVGGDGMAHLGIQACAETRLPLGIVAAGSGNDAALSLGLPVHDIPAAVAAIERGLEGDVVRVDLGRIDGESVAERKRRRYFAAVLSAGIDAAIAAYANRLSFPRGPLKYKVATLRELPRFKPYGVSLEVDGERWEQRCTLVAVANGPVFGGGLVISPESSHVDGLLELVLAEPMRPLAIARVFPRLNDGSHLSDPRVRVVQARRVRIGPAETGAPLPPAFADGELIGPAPLDVRVVPGALRVLGGKADSLKA</sequence>
<dbReference type="GO" id="GO:0016301">
    <property type="term" value="F:kinase activity"/>
    <property type="evidence" value="ECO:0007669"/>
    <property type="project" value="UniProtKB-KW"/>
</dbReference>
<keyword evidence="7" id="KW-0594">Phospholipid biosynthesis</keyword>
<dbReference type="InterPro" id="IPR045540">
    <property type="entry name" value="YegS/DAGK_C"/>
</dbReference>
<comment type="similarity">
    <text evidence="2">Belongs to the diacylglycerol/lipid kinase family.</text>
</comment>
<gene>
    <name evidence="10" type="ORF">QQX02_12360</name>
</gene>
<evidence type="ECO:0000259" key="9">
    <source>
        <dbReference type="PROSITE" id="PS50146"/>
    </source>
</evidence>
<evidence type="ECO:0000256" key="1">
    <source>
        <dbReference type="ARBA" id="ARBA00001946"/>
    </source>
</evidence>
<protein>
    <submittedName>
        <fullName evidence="10">Diacylglycerol kinase family lipid kinase</fullName>
    </submittedName>
</protein>
<evidence type="ECO:0000313" key="11">
    <source>
        <dbReference type="Proteomes" id="UP001172708"/>
    </source>
</evidence>
<accession>A0ABT8GKE5</accession>
<dbReference type="InterPro" id="IPR017438">
    <property type="entry name" value="ATP-NAD_kinase_N"/>
</dbReference>
<reference evidence="10" key="1">
    <citation type="submission" date="2023-06" db="EMBL/GenBank/DDBJ databases">
        <title>Egi l300058.</title>
        <authorList>
            <person name="Gao L."/>
            <person name="Fang B.-Z."/>
            <person name="Li W.-J."/>
        </authorList>
    </citation>
    <scope>NUCLEOTIDE SEQUENCE</scope>
    <source>
        <strain evidence="10">EGI L300058</strain>
    </source>
</reference>
<dbReference type="InterPro" id="IPR016064">
    <property type="entry name" value="NAD/diacylglycerol_kinase_sf"/>
</dbReference>
<dbReference type="InterPro" id="IPR050187">
    <property type="entry name" value="Lipid_Phosphate_FormReg"/>
</dbReference>
<organism evidence="10 11">
    <name type="scientific">Demequina muriae</name>
    <dbReference type="NCBI Taxonomy" id="3051664"/>
    <lineage>
        <taxon>Bacteria</taxon>
        <taxon>Bacillati</taxon>
        <taxon>Actinomycetota</taxon>
        <taxon>Actinomycetes</taxon>
        <taxon>Micrococcales</taxon>
        <taxon>Demequinaceae</taxon>
        <taxon>Demequina</taxon>
    </lineage>
</organism>